<feature type="transmembrane region" description="Helical" evidence="6">
    <location>
        <begin position="377"/>
        <end position="395"/>
    </location>
</feature>
<dbReference type="PANTHER" id="PTHR23513:SF6">
    <property type="entry name" value="MAJOR FACILITATOR SUPERFAMILY ASSOCIATED DOMAIN-CONTAINING PROTEIN"/>
    <property type="match status" value="1"/>
</dbReference>
<dbReference type="EMBL" id="OCSU01000001">
    <property type="protein sequence ID" value="SOE55240.1"/>
    <property type="molecule type" value="Genomic_DNA"/>
</dbReference>
<evidence type="ECO:0000256" key="4">
    <source>
        <dbReference type="ARBA" id="ARBA00022989"/>
    </source>
</evidence>
<comment type="subcellular location">
    <subcellularLocation>
        <location evidence="1">Cell membrane</location>
        <topology evidence="1">Multi-pass membrane protein</topology>
    </subcellularLocation>
</comment>
<sequence>MSSDPIDVRRARRLRWFAAGLMLGIVAEQTVMFAVPLIIYQETGSVAYSGIAFAVEWVPALMAYPFAGMLADRLGGRRLFLDANAARALCLLVAAAACQAAPAVTIVALMVNSAFLSVLMAPIRMSVEKTVPALAEGDTLSRLQSLVQNGELLARALGPVLAAGLAHWLGKLPLLLVAATAFALAAVCWRDMPSGVRKVVVTSRVGQDLKLGWKLLIANRPVVLLAVVNFTINLAFAIAISANAYLITGVFQASDSIFGLMNAGAGLLGFLNLLLIPRLLKSWSIYRLGACGFALMCFGLLWMGTASNVWIYATSFPAAMAGVAWFNVFNRTQRVKAIEPEHLGKVIGPFYLINSLSYPIAGIVTASLGPVLGVQNIVLFMAVLLALPGSALLWTTARHFRAKLEGEPAQESAAACPIATTRKGPGQA</sequence>
<dbReference type="PANTHER" id="PTHR23513">
    <property type="entry name" value="INTEGRAL MEMBRANE EFFLUX PROTEIN-RELATED"/>
    <property type="match status" value="1"/>
</dbReference>
<dbReference type="InterPro" id="IPR036259">
    <property type="entry name" value="MFS_trans_sf"/>
</dbReference>
<reference evidence="7 8" key="1">
    <citation type="submission" date="2017-09" db="EMBL/GenBank/DDBJ databases">
        <authorList>
            <person name="Varghese N."/>
            <person name="Submissions S."/>
        </authorList>
    </citation>
    <scope>NUCLEOTIDE SEQUENCE [LARGE SCALE GENOMIC DNA]</scope>
    <source>
        <strain evidence="7 8">OK806</strain>
    </source>
</reference>
<evidence type="ECO:0000256" key="5">
    <source>
        <dbReference type="ARBA" id="ARBA00023136"/>
    </source>
</evidence>
<dbReference type="GO" id="GO:0005886">
    <property type="term" value="C:plasma membrane"/>
    <property type="evidence" value="ECO:0007669"/>
    <property type="project" value="UniProtKB-SubCell"/>
</dbReference>
<dbReference type="SUPFAM" id="SSF103473">
    <property type="entry name" value="MFS general substrate transporter"/>
    <property type="match status" value="1"/>
</dbReference>
<keyword evidence="4 6" id="KW-1133">Transmembrane helix</keyword>
<dbReference type="Pfam" id="PF07690">
    <property type="entry name" value="MFS_1"/>
    <property type="match status" value="1"/>
</dbReference>
<evidence type="ECO:0000256" key="2">
    <source>
        <dbReference type="ARBA" id="ARBA00022475"/>
    </source>
</evidence>
<dbReference type="Gene3D" id="1.20.1250.20">
    <property type="entry name" value="MFS general substrate transporter like domains"/>
    <property type="match status" value="1"/>
</dbReference>
<keyword evidence="2" id="KW-1003">Cell membrane</keyword>
<proteinExistence type="predicted"/>
<name>A0A7Z7I2Z4_9BURK</name>
<accession>A0A7Z7I2Z4</accession>
<dbReference type="Proteomes" id="UP000219522">
    <property type="component" value="Unassembled WGS sequence"/>
</dbReference>
<gene>
    <name evidence="7" type="ORF">SAMN05446927_0981</name>
</gene>
<keyword evidence="5 6" id="KW-0472">Membrane</keyword>
<evidence type="ECO:0000313" key="8">
    <source>
        <dbReference type="Proteomes" id="UP000219522"/>
    </source>
</evidence>
<feature type="transmembrane region" description="Helical" evidence="6">
    <location>
        <begin position="350"/>
        <end position="371"/>
    </location>
</feature>
<dbReference type="GO" id="GO:0022857">
    <property type="term" value="F:transmembrane transporter activity"/>
    <property type="evidence" value="ECO:0007669"/>
    <property type="project" value="InterPro"/>
</dbReference>
<dbReference type="InterPro" id="IPR011701">
    <property type="entry name" value="MFS"/>
</dbReference>
<feature type="transmembrane region" description="Helical" evidence="6">
    <location>
        <begin position="168"/>
        <end position="189"/>
    </location>
</feature>
<feature type="transmembrane region" description="Helical" evidence="6">
    <location>
        <begin position="309"/>
        <end position="329"/>
    </location>
</feature>
<feature type="transmembrane region" description="Helical" evidence="6">
    <location>
        <begin position="257"/>
        <end position="276"/>
    </location>
</feature>
<evidence type="ECO:0000313" key="7">
    <source>
        <dbReference type="EMBL" id="SOE55240.1"/>
    </source>
</evidence>
<organism evidence="7 8">
    <name type="scientific">Caballeronia arationis</name>
    <dbReference type="NCBI Taxonomy" id="1777142"/>
    <lineage>
        <taxon>Bacteria</taxon>
        <taxon>Pseudomonadati</taxon>
        <taxon>Pseudomonadota</taxon>
        <taxon>Betaproteobacteria</taxon>
        <taxon>Burkholderiales</taxon>
        <taxon>Burkholderiaceae</taxon>
        <taxon>Caballeronia</taxon>
    </lineage>
</organism>
<protein>
    <submittedName>
        <fullName evidence="7">Predicted arabinose efflux permease, MFS family</fullName>
    </submittedName>
</protein>
<dbReference type="RefSeq" id="WP_235025899.1">
    <property type="nucleotide sequence ID" value="NZ_FCOG02000048.1"/>
</dbReference>
<keyword evidence="8" id="KW-1185">Reference proteome</keyword>
<keyword evidence="3 6" id="KW-0812">Transmembrane</keyword>
<feature type="transmembrane region" description="Helical" evidence="6">
    <location>
        <begin position="88"/>
        <end position="111"/>
    </location>
</feature>
<evidence type="ECO:0000256" key="1">
    <source>
        <dbReference type="ARBA" id="ARBA00004651"/>
    </source>
</evidence>
<dbReference type="AlphaFoldDB" id="A0A7Z7I2Z4"/>
<comment type="caution">
    <text evidence="7">The sequence shown here is derived from an EMBL/GenBank/DDBJ whole genome shotgun (WGS) entry which is preliminary data.</text>
</comment>
<feature type="transmembrane region" description="Helical" evidence="6">
    <location>
        <begin position="46"/>
        <end position="67"/>
    </location>
</feature>
<evidence type="ECO:0000256" key="3">
    <source>
        <dbReference type="ARBA" id="ARBA00022692"/>
    </source>
</evidence>
<feature type="transmembrane region" description="Helical" evidence="6">
    <location>
        <begin position="16"/>
        <end position="40"/>
    </location>
</feature>
<evidence type="ECO:0000256" key="6">
    <source>
        <dbReference type="SAM" id="Phobius"/>
    </source>
</evidence>
<feature type="transmembrane region" description="Helical" evidence="6">
    <location>
        <begin position="285"/>
        <end position="303"/>
    </location>
</feature>
<feature type="transmembrane region" description="Helical" evidence="6">
    <location>
        <begin position="222"/>
        <end position="245"/>
    </location>
</feature>